<dbReference type="GO" id="GO:0046983">
    <property type="term" value="F:protein dimerization activity"/>
    <property type="evidence" value="ECO:0007669"/>
    <property type="project" value="InterPro"/>
</dbReference>
<dbReference type="KEGG" id="dcr:108205984"/>
<keyword evidence="2" id="KW-0805">Transcription regulation</keyword>
<proteinExistence type="predicted"/>
<evidence type="ECO:0000256" key="4">
    <source>
        <dbReference type="ARBA" id="ARBA00023163"/>
    </source>
</evidence>
<dbReference type="Gene3D" id="3.40.1810.10">
    <property type="entry name" value="Transcription factor, MADS-box"/>
    <property type="match status" value="1"/>
</dbReference>
<dbReference type="GO" id="GO:0000981">
    <property type="term" value="F:DNA-binding transcription factor activity, RNA polymerase II-specific"/>
    <property type="evidence" value="ECO:0007669"/>
    <property type="project" value="TreeGrafter"/>
</dbReference>
<reference evidence="7" key="1">
    <citation type="journal article" date="2016" name="Nat. Genet.">
        <title>A high-quality carrot genome assembly provides new insights into carotenoid accumulation and asterid genome evolution.</title>
        <authorList>
            <person name="Iorizzo M."/>
            <person name="Ellison S."/>
            <person name="Senalik D."/>
            <person name="Zeng P."/>
            <person name="Satapoomin P."/>
            <person name="Huang J."/>
            <person name="Bowman M."/>
            <person name="Iovene M."/>
            <person name="Sanseverino W."/>
            <person name="Cavagnaro P."/>
            <person name="Yildiz M."/>
            <person name="Macko-Podgorni A."/>
            <person name="Moranska E."/>
            <person name="Grzebelus E."/>
            <person name="Grzebelus D."/>
            <person name="Ashrafi H."/>
            <person name="Zheng Z."/>
            <person name="Cheng S."/>
            <person name="Spooner D."/>
            <person name="Van Deynze A."/>
            <person name="Simon P."/>
        </authorList>
    </citation>
    <scope>NUCLEOTIDE SEQUENCE</scope>
    <source>
        <tissue evidence="7">Leaf</tissue>
    </source>
</reference>
<keyword evidence="3" id="KW-0238">DNA-binding</keyword>
<evidence type="ECO:0000256" key="3">
    <source>
        <dbReference type="ARBA" id="ARBA00023125"/>
    </source>
</evidence>
<gene>
    <name evidence="7" type="ORF">DCAR_0206471</name>
</gene>
<dbReference type="InterPro" id="IPR002100">
    <property type="entry name" value="TF_MADSbox"/>
</dbReference>
<dbReference type="PANTHER" id="PTHR11945:SF776">
    <property type="entry name" value="AGAMOUS-LIKE 50-RELATED"/>
    <property type="match status" value="1"/>
</dbReference>
<dbReference type="Proteomes" id="UP000077755">
    <property type="component" value="Chromosome 2"/>
</dbReference>
<reference evidence="7" key="2">
    <citation type="submission" date="2022-03" db="EMBL/GenBank/DDBJ databases">
        <title>Draft title - Genomic analysis of global carrot germplasm unveils the trajectory of domestication and the origin of high carotenoid orange carrot.</title>
        <authorList>
            <person name="Iorizzo M."/>
            <person name="Ellison S."/>
            <person name="Senalik D."/>
            <person name="Macko-Podgorni A."/>
            <person name="Grzebelus D."/>
            <person name="Bostan H."/>
            <person name="Rolling W."/>
            <person name="Curaba J."/>
            <person name="Simon P."/>
        </authorList>
    </citation>
    <scope>NUCLEOTIDE SEQUENCE</scope>
    <source>
        <tissue evidence="7">Leaf</tissue>
    </source>
</reference>
<dbReference type="SUPFAM" id="SSF55455">
    <property type="entry name" value="SRF-like"/>
    <property type="match status" value="1"/>
</dbReference>
<dbReference type="PANTHER" id="PTHR11945">
    <property type="entry name" value="MADS BOX PROTEIN"/>
    <property type="match status" value="1"/>
</dbReference>
<dbReference type="Pfam" id="PF00319">
    <property type="entry name" value="SRF-TF"/>
    <property type="match status" value="1"/>
</dbReference>
<keyword evidence="8" id="KW-1185">Reference proteome</keyword>
<evidence type="ECO:0000256" key="5">
    <source>
        <dbReference type="ARBA" id="ARBA00023242"/>
    </source>
</evidence>
<keyword evidence="5" id="KW-0539">Nucleus</keyword>
<accession>A0AAF0WFL5</accession>
<dbReference type="AlphaFoldDB" id="A0AAF0WFL5"/>
<evidence type="ECO:0000256" key="2">
    <source>
        <dbReference type="ARBA" id="ARBA00023015"/>
    </source>
</evidence>
<organism evidence="7 8">
    <name type="scientific">Daucus carota subsp. sativus</name>
    <name type="common">Carrot</name>
    <dbReference type="NCBI Taxonomy" id="79200"/>
    <lineage>
        <taxon>Eukaryota</taxon>
        <taxon>Viridiplantae</taxon>
        <taxon>Streptophyta</taxon>
        <taxon>Embryophyta</taxon>
        <taxon>Tracheophyta</taxon>
        <taxon>Spermatophyta</taxon>
        <taxon>Magnoliopsida</taxon>
        <taxon>eudicotyledons</taxon>
        <taxon>Gunneridae</taxon>
        <taxon>Pentapetalae</taxon>
        <taxon>asterids</taxon>
        <taxon>campanulids</taxon>
        <taxon>Apiales</taxon>
        <taxon>Apiaceae</taxon>
        <taxon>Apioideae</taxon>
        <taxon>Scandiceae</taxon>
        <taxon>Daucinae</taxon>
        <taxon>Daucus</taxon>
        <taxon>Daucus sect. Daucus</taxon>
    </lineage>
</organism>
<name>A0AAF0WFL5_DAUCS</name>
<keyword evidence="4" id="KW-0804">Transcription</keyword>
<dbReference type="PROSITE" id="PS50066">
    <property type="entry name" value="MADS_BOX_2"/>
    <property type="match status" value="1"/>
</dbReference>
<dbReference type="GO" id="GO:0000978">
    <property type="term" value="F:RNA polymerase II cis-regulatory region sequence-specific DNA binding"/>
    <property type="evidence" value="ECO:0007669"/>
    <property type="project" value="TreeGrafter"/>
</dbReference>
<evidence type="ECO:0000313" key="8">
    <source>
        <dbReference type="Proteomes" id="UP000077755"/>
    </source>
</evidence>
<dbReference type="GO" id="GO:0005634">
    <property type="term" value="C:nucleus"/>
    <property type="evidence" value="ECO:0007669"/>
    <property type="project" value="UniProtKB-SubCell"/>
</dbReference>
<dbReference type="SMART" id="SM00432">
    <property type="entry name" value="MADS"/>
    <property type="match status" value="1"/>
</dbReference>
<sequence length="151" mass="17023">MGTGKKKIEIKRKEKETDRLVAFSKRRRGLFKKAHQLHSLSAAHVAVLVFSPAGKIYIYGDPCFADTIDKFLYNATSPNPLLTHTNSSAACDHDADDAREDFQEMEALKAWLETLNVDTCDDVNDLLSVKNDLQQIRDRLIQRMSVVADSN</sequence>
<evidence type="ECO:0000313" key="7">
    <source>
        <dbReference type="EMBL" id="WOG87248.1"/>
    </source>
</evidence>
<evidence type="ECO:0000256" key="1">
    <source>
        <dbReference type="ARBA" id="ARBA00004123"/>
    </source>
</evidence>
<protein>
    <recommendedName>
        <fullName evidence="6">MADS-box domain-containing protein</fullName>
    </recommendedName>
</protein>
<dbReference type="InterPro" id="IPR036879">
    <property type="entry name" value="TF_MADSbox_sf"/>
</dbReference>
<feature type="domain" description="MADS-box" evidence="6">
    <location>
        <begin position="3"/>
        <end position="63"/>
    </location>
</feature>
<dbReference type="EMBL" id="CP093344">
    <property type="protein sequence ID" value="WOG87248.1"/>
    <property type="molecule type" value="Genomic_DNA"/>
</dbReference>
<comment type="subcellular location">
    <subcellularLocation>
        <location evidence="1">Nucleus</location>
    </subcellularLocation>
</comment>
<dbReference type="PRINTS" id="PR00404">
    <property type="entry name" value="MADSDOMAIN"/>
</dbReference>
<evidence type="ECO:0000259" key="6">
    <source>
        <dbReference type="PROSITE" id="PS50066"/>
    </source>
</evidence>